<feature type="signal peptide" evidence="1">
    <location>
        <begin position="1"/>
        <end position="21"/>
    </location>
</feature>
<dbReference type="KEGG" id="saci:Sinac_2505"/>
<dbReference type="AlphaFoldDB" id="L0DDA1"/>
<feature type="chain" id="PRO_5003940163" evidence="1">
    <location>
        <begin position="22"/>
        <end position="124"/>
    </location>
</feature>
<name>L0DDA1_SINAD</name>
<keyword evidence="1" id="KW-0732">Signal</keyword>
<dbReference type="RefSeq" id="WP_015245965.1">
    <property type="nucleotide sequence ID" value="NC_019892.1"/>
</dbReference>
<sequence>MKRICGFLSVALFCLAVPALAADATGTWKWSVERNGQKIESTLKLKQEGTKLTGTLVGRNNTETEITDGKVDGDDVSFKVTREFNGNKIVQTYKGKLSDDSIKGKVEFERNGESQSRDWEAKKG</sequence>
<dbReference type="OrthoDB" id="285622at2"/>
<dbReference type="HOGENOM" id="CLU_157286_0_0_0"/>
<protein>
    <submittedName>
        <fullName evidence="2">Uncharacterized protein</fullName>
    </submittedName>
</protein>
<accession>L0DDA1</accession>
<proteinExistence type="predicted"/>
<organism evidence="2 3">
    <name type="scientific">Singulisphaera acidiphila (strain ATCC BAA-1392 / DSM 18658 / VKM B-2454 / MOB10)</name>
    <dbReference type="NCBI Taxonomy" id="886293"/>
    <lineage>
        <taxon>Bacteria</taxon>
        <taxon>Pseudomonadati</taxon>
        <taxon>Planctomycetota</taxon>
        <taxon>Planctomycetia</taxon>
        <taxon>Isosphaerales</taxon>
        <taxon>Isosphaeraceae</taxon>
        <taxon>Singulisphaera</taxon>
    </lineage>
</organism>
<dbReference type="eggNOG" id="ENOG5033KAQ">
    <property type="taxonomic scope" value="Bacteria"/>
</dbReference>
<keyword evidence="3" id="KW-1185">Reference proteome</keyword>
<gene>
    <name evidence="2" type="ordered locus">Sinac_2505</name>
</gene>
<evidence type="ECO:0000313" key="2">
    <source>
        <dbReference type="EMBL" id="AGA26813.1"/>
    </source>
</evidence>
<reference evidence="2 3" key="1">
    <citation type="submission" date="2012-02" db="EMBL/GenBank/DDBJ databases">
        <title>Complete sequence of chromosome of Singulisphaera acidiphila DSM 18658.</title>
        <authorList>
            <consortium name="US DOE Joint Genome Institute (JGI-PGF)"/>
            <person name="Lucas S."/>
            <person name="Copeland A."/>
            <person name="Lapidus A."/>
            <person name="Glavina del Rio T."/>
            <person name="Dalin E."/>
            <person name="Tice H."/>
            <person name="Bruce D."/>
            <person name="Goodwin L."/>
            <person name="Pitluck S."/>
            <person name="Peters L."/>
            <person name="Ovchinnikova G."/>
            <person name="Chertkov O."/>
            <person name="Kyrpides N."/>
            <person name="Mavromatis K."/>
            <person name="Ivanova N."/>
            <person name="Brettin T."/>
            <person name="Detter J.C."/>
            <person name="Han C."/>
            <person name="Larimer F."/>
            <person name="Land M."/>
            <person name="Hauser L."/>
            <person name="Markowitz V."/>
            <person name="Cheng J.-F."/>
            <person name="Hugenholtz P."/>
            <person name="Woyke T."/>
            <person name="Wu D."/>
            <person name="Tindall B."/>
            <person name="Pomrenke H."/>
            <person name="Brambilla E."/>
            <person name="Klenk H.-P."/>
            <person name="Eisen J.A."/>
        </authorList>
    </citation>
    <scope>NUCLEOTIDE SEQUENCE [LARGE SCALE GENOMIC DNA]</scope>
    <source>
        <strain evidence="3">ATCC BAA-1392 / DSM 18658 / VKM B-2454 / MOB10</strain>
    </source>
</reference>
<evidence type="ECO:0000313" key="3">
    <source>
        <dbReference type="Proteomes" id="UP000010798"/>
    </source>
</evidence>
<dbReference type="EMBL" id="CP003364">
    <property type="protein sequence ID" value="AGA26813.1"/>
    <property type="molecule type" value="Genomic_DNA"/>
</dbReference>
<evidence type="ECO:0000256" key="1">
    <source>
        <dbReference type="SAM" id="SignalP"/>
    </source>
</evidence>
<dbReference type="STRING" id="886293.Sinac_2505"/>
<dbReference type="Proteomes" id="UP000010798">
    <property type="component" value="Chromosome"/>
</dbReference>